<dbReference type="AlphaFoldDB" id="A0A2L2XB26"/>
<keyword evidence="3" id="KW-1185">Reference proteome</keyword>
<dbReference type="Proteomes" id="UP000239549">
    <property type="component" value="Unassembled WGS sequence"/>
</dbReference>
<reference evidence="3" key="1">
    <citation type="submission" date="2018-02" db="EMBL/GenBank/DDBJ databases">
        <title>Genome sequence of Desulfocucumis palustris strain NAW-5.</title>
        <authorList>
            <person name="Watanabe M."/>
            <person name="Kojima H."/>
            <person name="Fukui M."/>
        </authorList>
    </citation>
    <scope>NUCLEOTIDE SEQUENCE [LARGE SCALE GENOMIC DNA]</scope>
    <source>
        <strain evidence="3">NAW-5</strain>
    </source>
</reference>
<dbReference type="OrthoDB" id="1808113at2"/>
<dbReference type="Pfam" id="PF18765">
    <property type="entry name" value="Polbeta"/>
    <property type="match status" value="1"/>
</dbReference>
<dbReference type="RefSeq" id="WP_104371612.1">
    <property type="nucleotide sequence ID" value="NZ_BFAV01000075.1"/>
</dbReference>
<dbReference type="EMBL" id="BFAV01000075">
    <property type="protein sequence ID" value="GBF33184.1"/>
    <property type="molecule type" value="Genomic_DNA"/>
</dbReference>
<evidence type="ECO:0000259" key="1">
    <source>
        <dbReference type="Pfam" id="PF18765"/>
    </source>
</evidence>
<organism evidence="2 3">
    <name type="scientific">Desulfocucumis palustris</name>
    <dbReference type="NCBI Taxonomy" id="1898651"/>
    <lineage>
        <taxon>Bacteria</taxon>
        <taxon>Bacillati</taxon>
        <taxon>Bacillota</taxon>
        <taxon>Clostridia</taxon>
        <taxon>Eubacteriales</taxon>
        <taxon>Desulfocucumaceae</taxon>
        <taxon>Desulfocucumis</taxon>
    </lineage>
</organism>
<accession>A0A2L2XB26</accession>
<gene>
    <name evidence="2" type="ORF">DCCM_2283</name>
</gene>
<dbReference type="CDD" id="cd05403">
    <property type="entry name" value="NT_KNTase_like"/>
    <property type="match status" value="1"/>
</dbReference>
<dbReference type="InterPro" id="IPR024700">
    <property type="entry name" value="UCP020217"/>
</dbReference>
<feature type="domain" description="Polymerase beta nucleotidyltransferase" evidence="1">
    <location>
        <begin position="41"/>
        <end position="122"/>
    </location>
</feature>
<proteinExistence type="predicted"/>
<name>A0A2L2XB26_9FIRM</name>
<sequence length="122" mass="14127">MDEQAYVENLRRAWQKRTMQKQENMARLRQDALQKAAAAAAYLKEKYKVTAVYLYGSLVWGKHFSNRSDIDLLVEGFPAERDYWRMLVELEGIAEPLEINIVLGENAKPGLREKARKEGNLL</sequence>
<evidence type="ECO:0000313" key="2">
    <source>
        <dbReference type="EMBL" id="GBF33184.1"/>
    </source>
</evidence>
<dbReference type="InterPro" id="IPR041633">
    <property type="entry name" value="Polbeta"/>
</dbReference>
<dbReference type="SUPFAM" id="SSF81301">
    <property type="entry name" value="Nucleotidyltransferase"/>
    <property type="match status" value="1"/>
</dbReference>
<dbReference type="InterPro" id="IPR043519">
    <property type="entry name" value="NT_sf"/>
</dbReference>
<comment type="caution">
    <text evidence="2">The sequence shown here is derived from an EMBL/GenBank/DDBJ whole genome shotgun (WGS) entry which is preliminary data.</text>
</comment>
<dbReference type="Gene3D" id="3.30.460.10">
    <property type="entry name" value="Beta Polymerase, domain 2"/>
    <property type="match status" value="1"/>
</dbReference>
<evidence type="ECO:0000313" key="3">
    <source>
        <dbReference type="Proteomes" id="UP000239549"/>
    </source>
</evidence>
<dbReference type="PIRSF" id="PIRSF020217">
    <property type="entry name" value="UCP020217"/>
    <property type="match status" value="1"/>
</dbReference>
<protein>
    <recommendedName>
        <fullName evidence="1">Polymerase beta nucleotidyltransferase domain-containing protein</fullName>
    </recommendedName>
</protein>